<dbReference type="AlphaFoldDB" id="A0A653DUW8"/>
<evidence type="ECO:0000313" key="2">
    <source>
        <dbReference type="EMBL" id="VEN63897.1"/>
    </source>
</evidence>
<dbReference type="OrthoDB" id="10063560at2759"/>
<sequence>FRLSLSLQSALSVADRISELEKQQKYSYLDPEKKHKIPDPTLKAIQKKALLSFYERHNNPNNKNTWRSEPQLSPQQQHQQRQQQQQINGPQPPPKVKIQLPSRRASSASDYASGCNSKRSSLASSLESNQSRTLPRHQHSNSCSSLSADLLGPVIVGASISVDDYVPEKPPERPPKNPNLRSAFPDLFQEPRVPSPDLPPPSPPPMVDEEVFNNDEPLPPPPPECEADWTDLKDRFKDGATSNQTPGPQIQKGNSTTSKKEATPLQQTVGIPEKSPRHSTMRASIRSKFGEHIFQQAYASSVHTEKPSKTEVLGFPNQRGYQERSSTRYPNTSKYAFSGAVAVSQKANGLSEQFRPEPLRSLTR</sequence>
<feature type="compositionally biased region" description="Basic and acidic residues" evidence="1">
    <location>
        <begin position="166"/>
        <end position="175"/>
    </location>
</feature>
<evidence type="ECO:0000313" key="3">
    <source>
        <dbReference type="Proteomes" id="UP000410492"/>
    </source>
</evidence>
<feature type="compositionally biased region" description="Polar residues" evidence="1">
    <location>
        <begin position="240"/>
        <end position="257"/>
    </location>
</feature>
<feature type="compositionally biased region" description="Pro residues" evidence="1">
    <location>
        <begin position="193"/>
        <end position="206"/>
    </location>
</feature>
<feature type="non-terminal residue" evidence="2">
    <location>
        <position position="364"/>
    </location>
</feature>
<feature type="compositionally biased region" description="Low complexity" evidence="1">
    <location>
        <begin position="70"/>
        <end position="89"/>
    </location>
</feature>
<keyword evidence="3" id="KW-1185">Reference proteome</keyword>
<feature type="region of interest" description="Disordered" evidence="1">
    <location>
        <begin position="165"/>
        <end position="282"/>
    </location>
</feature>
<feature type="region of interest" description="Disordered" evidence="1">
    <location>
        <begin position="300"/>
        <end position="330"/>
    </location>
</feature>
<organism evidence="2 3">
    <name type="scientific">Callosobruchus maculatus</name>
    <name type="common">Southern cowpea weevil</name>
    <name type="synonym">Pulse bruchid</name>
    <dbReference type="NCBI Taxonomy" id="64391"/>
    <lineage>
        <taxon>Eukaryota</taxon>
        <taxon>Metazoa</taxon>
        <taxon>Ecdysozoa</taxon>
        <taxon>Arthropoda</taxon>
        <taxon>Hexapoda</taxon>
        <taxon>Insecta</taxon>
        <taxon>Pterygota</taxon>
        <taxon>Neoptera</taxon>
        <taxon>Endopterygota</taxon>
        <taxon>Coleoptera</taxon>
        <taxon>Polyphaga</taxon>
        <taxon>Cucujiformia</taxon>
        <taxon>Chrysomeloidea</taxon>
        <taxon>Chrysomelidae</taxon>
        <taxon>Bruchinae</taxon>
        <taxon>Bruchini</taxon>
        <taxon>Callosobruchus</taxon>
    </lineage>
</organism>
<feature type="compositionally biased region" description="Low complexity" evidence="1">
    <location>
        <begin position="116"/>
        <end position="132"/>
    </location>
</feature>
<dbReference type="EMBL" id="CAACVG010014911">
    <property type="protein sequence ID" value="VEN63897.1"/>
    <property type="molecule type" value="Genomic_DNA"/>
</dbReference>
<feature type="non-terminal residue" evidence="2">
    <location>
        <position position="1"/>
    </location>
</feature>
<gene>
    <name evidence="2" type="ORF">CALMAC_LOCUS20586</name>
</gene>
<proteinExistence type="predicted"/>
<feature type="region of interest" description="Disordered" evidence="1">
    <location>
        <begin position="55"/>
        <end position="145"/>
    </location>
</feature>
<reference evidence="2 3" key="1">
    <citation type="submission" date="2019-01" db="EMBL/GenBank/DDBJ databases">
        <authorList>
            <person name="Sayadi A."/>
        </authorList>
    </citation>
    <scope>NUCLEOTIDE SEQUENCE [LARGE SCALE GENOMIC DNA]</scope>
</reference>
<accession>A0A653DUW8</accession>
<dbReference type="Proteomes" id="UP000410492">
    <property type="component" value="Unassembled WGS sequence"/>
</dbReference>
<feature type="compositionally biased region" description="Polar residues" evidence="1">
    <location>
        <begin position="59"/>
        <end position="68"/>
    </location>
</feature>
<name>A0A653DUW8_CALMS</name>
<protein>
    <submittedName>
        <fullName evidence="2">Uncharacterized protein</fullName>
    </submittedName>
</protein>
<evidence type="ECO:0000256" key="1">
    <source>
        <dbReference type="SAM" id="MobiDB-lite"/>
    </source>
</evidence>